<proteinExistence type="predicted"/>
<name>A0ACC0ARM3_CATRO</name>
<organism evidence="1 2">
    <name type="scientific">Catharanthus roseus</name>
    <name type="common">Madagascar periwinkle</name>
    <name type="synonym">Vinca rosea</name>
    <dbReference type="NCBI Taxonomy" id="4058"/>
    <lineage>
        <taxon>Eukaryota</taxon>
        <taxon>Viridiplantae</taxon>
        <taxon>Streptophyta</taxon>
        <taxon>Embryophyta</taxon>
        <taxon>Tracheophyta</taxon>
        <taxon>Spermatophyta</taxon>
        <taxon>Magnoliopsida</taxon>
        <taxon>eudicotyledons</taxon>
        <taxon>Gunneridae</taxon>
        <taxon>Pentapetalae</taxon>
        <taxon>asterids</taxon>
        <taxon>lamiids</taxon>
        <taxon>Gentianales</taxon>
        <taxon>Apocynaceae</taxon>
        <taxon>Rauvolfioideae</taxon>
        <taxon>Vinceae</taxon>
        <taxon>Catharanthinae</taxon>
        <taxon>Catharanthus</taxon>
    </lineage>
</organism>
<reference evidence="2" key="1">
    <citation type="journal article" date="2023" name="Nat. Plants">
        <title>Single-cell RNA sequencing provides a high-resolution roadmap for understanding the multicellular compartmentation of specialized metabolism.</title>
        <authorList>
            <person name="Sun S."/>
            <person name="Shen X."/>
            <person name="Li Y."/>
            <person name="Li Y."/>
            <person name="Wang S."/>
            <person name="Li R."/>
            <person name="Zhang H."/>
            <person name="Shen G."/>
            <person name="Guo B."/>
            <person name="Wei J."/>
            <person name="Xu J."/>
            <person name="St-Pierre B."/>
            <person name="Chen S."/>
            <person name="Sun C."/>
        </authorList>
    </citation>
    <scope>NUCLEOTIDE SEQUENCE [LARGE SCALE GENOMIC DNA]</scope>
</reference>
<dbReference type="EMBL" id="CM044705">
    <property type="protein sequence ID" value="KAI5663657.1"/>
    <property type="molecule type" value="Genomic_DNA"/>
</dbReference>
<evidence type="ECO:0000313" key="2">
    <source>
        <dbReference type="Proteomes" id="UP001060085"/>
    </source>
</evidence>
<accession>A0ACC0ARM3</accession>
<protein>
    <submittedName>
        <fullName evidence="1">Uncharacterized protein</fullName>
    </submittedName>
</protein>
<dbReference type="Proteomes" id="UP001060085">
    <property type="component" value="Linkage Group LG05"/>
</dbReference>
<comment type="caution">
    <text evidence="1">The sequence shown here is derived from an EMBL/GenBank/DDBJ whole genome shotgun (WGS) entry which is preliminary data.</text>
</comment>
<keyword evidence="2" id="KW-1185">Reference proteome</keyword>
<gene>
    <name evidence="1" type="ORF">M9H77_22980</name>
</gene>
<evidence type="ECO:0000313" key="1">
    <source>
        <dbReference type="EMBL" id="KAI5663657.1"/>
    </source>
</evidence>
<sequence>MKELDRNLPPELEAILNKDTSEERVEMAVEENNGVETGSPREAPHSSVVSVEKQETLKLFRYWIQLSIFLQVVNFIASFALINLFLPSPLFSAWQKQILEASKLVEDDRLKAYEIKSSELKHYADYADSESGYVVISIFSLLVSRNSTVAGHPSWFTKHGNVKS</sequence>